<dbReference type="InterPro" id="IPR002575">
    <property type="entry name" value="Aminoglycoside_PTrfase"/>
</dbReference>
<evidence type="ECO:0000313" key="3">
    <source>
        <dbReference type="Proteomes" id="UP000245469"/>
    </source>
</evidence>
<dbReference type="SUPFAM" id="SSF56112">
    <property type="entry name" value="Protein kinase-like (PK-like)"/>
    <property type="match status" value="1"/>
</dbReference>
<dbReference type="Gene3D" id="3.90.1200.10">
    <property type="match status" value="1"/>
</dbReference>
<feature type="domain" description="Aminoglycoside phosphotransferase" evidence="1">
    <location>
        <begin position="4"/>
        <end position="161"/>
    </location>
</feature>
<dbReference type="RefSeq" id="WP_211319832.1">
    <property type="nucleotide sequence ID" value="NZ_QGDQ01000044.1"/>
</dbReference>
<gene>
    <name evidence="2" type="ORF">BXY45_1441</name>
</gene>
<dbReference type="EMBL" id="QGDQ01000044">
    <property type="protein sequence ID" value="PWJ46897.1"/>
    <property type="molecule type" value="Genomic_DNA"/>
</dbReference>
<evidence type="ECO:0000313" key="2">
    <source>
        <dbReference type="EMBL" id="PWJ46897.1"/>
    </source>
</evidence>
<dbReference type="InterPro" id="IPR011009">
    <property type="entry name" value="Kinase-like_dom_sf"/>
</dbReference>
<keyword evidence="2" id="KW-0808">Transferase</keyword>
<proteinExistence type="predicted"/>
<protein>
    <submittedName>
        <fullName evidence="2">Ser/Thr protein kinase RdoA (MazF antagonist)</fullName>
    </submittedName>
</protein>
<dbReference type="Pfam" id="PF01636">
    <property type="entry name" value="APH"/>
    <property type="match status" value="1"/>
</dbReference>
<accession>A0A316AAQ4</accession>
<dbReference type="Proteomes" id="UP000245469">
    <property type="component" value="Unassembled WGS sequence"/>
</dbReference>
<keyword evidence="3" id="KW-1185">Reference proteome</keyword>
<reference evidence="2 3" key="1">
    <citation type="submission" date="2018-03" db="EMBL/GenBank/DDBJ databases">
        <title>Genomic Encyclopedia of Archaeal and Bacterial Type Strains, Phase II (KMG-II): from individual species to whole genera.</title>
        <authorList>
            <person name="Goeker M."/>
        </authorList>
    </citation>
    <scope>NUCLEOTIDE SEQUENCE [LARGE SCALE GENOMIC DNA]</scope>
    <source>
        <strain evidence="2 3">DSM 44889</strain>
    </source>
</reference>
<dbReference type="AlphaFoldDB" id="A0A316AAQ4"/>
<evidence type="ECO:0000259" key="1">
    <source>
        <dbReference type="Pfam" id="PF01636"/>
    </source>
</evidence>
<organism evidence="2 3">
    <name type="scientific">Quadrisphaera granulorum</name>
    <dbReference type="NCBI Taxonomy" id="317664"/>
    <lineage>
        <taxon>Bacteria</taxon>
        <taxon>Bacillati</taxon>
        <taxon>Actinomycetota</taxon>
        <taxon>Actinomycetes</taxon>
        <taxon>Kineosporiales</taxon>
        <taxon>Kineosporiaceae</taxon>
        <taxon>Quadrisphaera</taxon>
    </lineage>
</organism>
<comment type="caution">
    <text evidence="2">The sequence shown here is derived from an EMBL/GenBank/DDBJ whole genome shotgun (WGS) entry which is preliminary data.</text>
</comment>
<dbReference type="GO" id="GO:0016301">
    <property type="term" value="F:kinase activity"/>
    <property type="evidence" value="ECO:0007669"/>
    <property type="project" value="UniProtKB-KW"/>
</dbReference>
<name>A0A316AAQ4_9ACTN</name>
<keyword evidence="2" id="KW-0418">Kinase</keyword>
<sequence length="265" mass="29362">MQPQSAAVADYLDHLAAAGFQGSPRYLGRDGAGRDVLTYLDGDVAADPPEPWVTDKGLLISVAELLRELHEASAGYAAARGFQAPQGSAWMQWPLPTDVDISLVPEPPAPELISHNDITPQNVVVRDGRAVALVDFDLAGPTSRLLEVWVTAKYWVPLRDPRDVWPTWGEVDQASRLRVFVDAYGLSTSERETLVEVGAEEAVRAWWRMRGAAEHLGGGWARMWSAGSGEAITRRRAWIERHADDLTRAMQSRPVKWCKSRSRSR</sequence>